<evidence type="ECO:0000256" key="2">
    <source>
        <dbReference type="ARBA" id="ARBA00004496"/>
    </source>
</evidence>
<evidence type="ECO:0000256" key="7">
    <source>
        <dbReference type="ARBA" id="ARBA00023235"/>
    </source>
</evidence>
<dbReference type="RefSeq" id="WP_170034888.1">
    <property type="nucleotide sequence ID" value="NZ_JABDTL010000001.1"/>
</dbReference>
<dbReference type="Gene3D" id="3.10.50.40">
    <property type="match status" value="1"/>
</dbReference>
<dbReference type="GO" id="GO:0042026">
    <property type="term" value="P:protein refolding"/>
    <property type="evidence" value="ECO:0007669"/>
    <property type="project" value="UniProtKB-ARBA"/>
</dbReference>
<protein>
    <recommendedName>
        <fullName evidence="10">Peptidyl-prolyl cis-trans isomerase</fullName>
        <ecNumber evidence="10">5.2.1.8</ecNumber>
    </recommendedName>
</protein>
<keyword evidence="7 9" id="KW-0413">Isomerase</keyword>
<evidence type="ECO:0000256" key="6">
    <source>
        <dbReference type="ARBA" id="ARBA00023186"/>
    </source>
</evidence>
<evidence type="ECO:0000256" key="4">
    <source>
        <dbReference type="ARBA" id="ARBA00022490"/>
    </source>
</evidence>
<comment type="function">
    <text evidence="8">Also involved in hydrogenase metallocenter assembly, probably by participating in the nickel insertion step. This function in hydrogenase biosynthesis requires chaperone activity and the presence of the metal-binding domain, but not PPIase activity.</text>
</comment>
<dbReference type="PANTHER" id="PTHR47861:SF3">
    <property type="entry name" value="FKBP-TYPE PEPTIDYL-PROLYL CIS-TRANS ISOMERASE SLYD"/>
    <property type="match status" value="1"/>
</dbReference>
<dbReference type="InterPro" id="IPR046357">
    <property type="entry name" value="PPIase_dom_sf"/>
</dbReference>
<evidence type="ECO:0000256" key="3">
    <source>
        <dbReference type="ARBA" id="ARBA00006577"/>
    </source>
</evidence>
<sequence>MAEAKSGDTVRVHYTGTLDDGTVFDSSEGREPLEFTLGTGQVIAGFDHGVTGMQPGDERTVVIPAADAYGEAREELVLQVPRSQFPEGVIPEIGRKLQMSDGQNTFVVTVAEVRDDVVLLDANHDLAGKQLTFRLTLVDIG</sequence>
<name>A0A841H0U3_9BACT</name>
<comment type="subcellular location">
    <subcellularLocation>
        <location evidence="2">Cytoplasm</location>
    </subcellularLocation>
</comment>
<feature type="domain" description="PPIase FKBP-type" evidence="11">
    <location>
        <begin position="7"/>
        <end position="81"/>
    </location>
</feature>
<comment type="caution">
    <text evidence="12">The sequence shown here is derived from an EMBL/GenBank/DDBJ whole genome shotgun (WGS) entry which is preliminary data.</text>
</comment>
<proteinExistence type="inferred from homology"/>
<evidence type="ECO:0000259" key="11">
    <source>
        <dbReference type="PROSITE" id="PS50059"/>
    </source>
</evidence>
<dbReference type="EC" id="5.2.1.8" evidence="10"/>
<dbReference type="SUPFAM" id="SSF54534">
    <property type="entry name" value="FKBP-like"/>
    <property type="match status" value="1"/>
</dbReference>
<dbReference type="PROSITE" id="PS50059">
    <property type="entry name" value="FKBP_PPIASE"/>
    <property type="match status" value="1"/>
</dbReference>
<evidence type="ECO:0000256" key="9">
    <source>
        <dbReference type="PROSITE-ProRule" id="PRU00277"/>
    </source>
</evidence>
<dbReference type="EMBL" id="JACHIA010000009">
    <property type="protein sequence ID" value="MBB6071623.1"/>
    <property type="molecule type" value="Genomic_DNA"/>
</dbReference>
<comment type="catalytic activity">
    <reaction evidence="1 9 10">
        <text>[protein]-peptidylproline (omega=180) = [protein]-peptidylproline (omega=0)</text>
        <dbReference type="Rhea" id="RHEA:16237"/>
        <dbReference type="Rhea" id="RHEA-COMP:10747"/>
        <dbReference type="Rhea" id="RHEA-COMP:10748"/>
        <dbReference type="ChEBI" id="CHEBI:83833"/>
        <dbReference type="ChEBI" id="CHEBI:83834"/>
        <dbReference type="EC" id="5.2.1.8"/>
    </reaction>
</comment>
<evidence type="ECO:0000256" key="10">
    <source>
        <dbReference type="RuleBase" id="RU003915"/>
    </source>
</evidence>
<dbReference type="Pfam" id="PF00254">
    <property type="entry name" value="FKBP_C"/>
    <property type="match status" value="1"/>
</dbReference>
<dbReference type="AlphaFoldDB" id="A0A841H0U3"/>
<dbReference type="InterPro" id="IPR001179">
    <property type="entry name" value="PPIase_FKBP_dom"/>
</dbReference>
<keyword evidence="13" id="KW-1185">Reference proteome</keyword>
<evidence type="ECO:0000313" key="13">
    <source>
        <dbReference type="Proteomes" id="UP000582837"/>
    </source>
</evidence>
<organism evidence="12 13">
    <name type="scientific">Longimicrobium terrae</name>
    <dbReference type="NCBI Taxonomy" id="1639882"/>
    <lineage>
        <taxon>Bacteria</taxon>
        <taxon>Pseudomonadati</taxon>
        <taxon>Gemmatimonadota</taxon>
        <taxon>Longimicrobiia</taxon>
        <taxon>Longimicrobiales</taxon>
        <taxon>Longimicrobiaceae</taxon>
        <taxon>Longimicrobium</taxon>
    </lineage>
</organism>
<evidence type="ECO:0000256" key="8">
    <source>
        <dbReference type="ARBA" id="ARBA00037071"/>
    </source>
</evidence>
<accession>A0A841H0U3</accession>
<reference evidence="12 13" key="1">
    <citation type="submission" date="2020-08" db="EMBL/GenBank/DDBJ databases">
        <title>Genomic Encyclopedia of Type Strains, Phase IV (KMG-IV): sequencing the most valuable type-strain genomes for metagenomic binning, comparative biology and taxonomic classification.</title>
        <authorList>
            <person name="Goeker M."/>
        </authorList>
    </citation>
    <scope>NUCLEOTIDE SEQUENCE [LARGE SCALE GENOMIC DNA]</scope>
    <source>
        <strain evidence="12 13">DSM 29007</strain>
    </source>
</reference>
<keyword evidence="4" id="KW-0963">Cytoplasm</keyword>
<evidence type="ECO:0000256" key="5">
    <source>
        <dbReference type="ARBA" id="ARBA00023110"/>
    </source>
</evidence>
<evidence type="ECO:0000313" key="12">
    <source>
        <dbReference type="EMBL" id="MBB6071623.1"/>
    </source>
</evidence>
<dbReference type="Proteomes" id="UP000582837">
    <property type="component" value="Unassembled WGS sequence"/>
</dbReference>
<evidence type="ECO:0000256" key="1">
    <source>
        <dbReference type="ARBA" id="ARBA00000971"/>
    </source>
</evidence>
<keyword evidence="5 9" id="KW-0697">Rotamase</keyword>
<dbReference type="GO" id="GO:0003755">
    <property type="term" value="F:peptidyl-prolyl cis-trans isomerase activity"/>
    <property type="evidence" value="ECO:0007669"/>
    <property type="project" value="UniProtKB-UniRule"/>
</dbReference>
<dbReference type="PANTHER" id="PTHR47861">
    <property type="entry name" value="FKBP-TYPE PEPTIDYL-PROLYL CIS-TRANS ISOMERASE SLYD"/>
    <property type="match status" value="1"/>
</dbReference>
<comment type="similarity">
    <text evidence="3 10">Belongs to the FKBP-type PPIase family.</text>
</comment>
<gene>
    <name evidence="12" type="ORF">HNQ61_003251</name>
</gene>
<keyword evidence="6" id="KW-0143">Chaperone</keyword>
<dbReference type="GO" id="GO:0005737">
    <property type="term" value="C:cytoplasm"/>
    <property type="evidence" value="ECO:0007669"/>
    <property type="project" value="UniProtKB-SubCell"/>
</dbReference>